<sequence length="137" mass="14670">MVSDFGPDGPGQQPRGELGVLRISGRQGSSAPDRQLPSHSLLLWLLLLLFGSCPGFNQPEDPVGANIGQVGGESRQLKTQAVQRPRVDNGQGSLLVSRTRPHAEVRRAHGWQVFGLAGTVHTPTGRRFPGPLDPVLV</sequence>
<accession>A0ABP3CJI3</accession>
<reference evidence="2" key="1">
    <citation type="journal article" date="2019" name="Int. J. Syst. Evol. Microbiol.">
        <title>The Global Catalogue of Microorganisms (GCM) 10K type strain sequencing project: providing services to taxonomists for standard genome sequencing and annotation.</title>
        <authorList>
            <consortium name="The Broad Institute Genomics Platform"/>
            <consortium name="The Broad Institute Genome Sequencing Center for Infectious Disease"/>
            <person name="Wu L."/>
            <person name="Ma J."/>
        </authorList>
    </citation>
    <scope>NUCLEOTIDE SEQUENCE [LARGE SCALE GENOMIC DNA]</scope>
    <source>
        <strain evidence="2">JCM 3380</strain>
    </source>
</reference>
<organism evidence="1 2">
    <name type="scientific">Saccharothrix mutabilis subsp. mutabilis</name>
    <dbReference type="NCBI Taxonomy" id="66855"/>
    <lineage>
        <taxon>Bacteria</taxon>
        <taxon>Bacillati</taxon>
        <taxon>Actinomycetota</taxon>
        <taxon>Actinomycetes</taxon>
        <taxon>Pseudonocardiales</taxon>
        <taxon>Pseudonocardiaceae</taxon>
        <taxon>Saccharothrix</taxon>
    </lineage>
</organism>
<gene>
    <name evidence="1" type="ORF">GCM10010492_01410</name>
</gene>
<name>A0ABP3CJI3_9PSEU</name>
<comment type="caution">
    <text evidence="1">The sequence shown here is derived from an EMBL/GenBank/DDBJ whole genome shotgun (WGS) entry which is preliminary data.</text>
</comment>
<dbReference type="EMBL" id="BAAABU010000001">
    <property type="protein sequence ID" value="GAA0207557.1"/>
    <property type="molecule type" value="Genomic_DNA"/>
</dbReference>
<evidence type="ECO:0000313" key="2">
    <source>
        <dbReference type="Proteomes" id="UP001500416"/>
    </source>
</evidence>
<evidence type="ECO:0000313" key="1">
    <source>
        <dbReference type="EMBL" id="GAA0207557.1"/>
    </source>
</evidence>
<proteinExistence type="predicted"/>
<dbReference type="Proteomes" id="UP001500416">
    <property type="component" value="Unassembled WGS sequence"/>
</dbReference>
<protein>
    <submittedName>
        <fullName evidence="1">Uncharacterized protein</fullName>
    </submittedName>
</protein>
<keyword evidence="2" id="KW-1185">Reference proteome</keyword>